<dbReference type="OrthoDB" id="324283at2759"/>
<keyword evidence="2" id="KW-1185">Reference proteome</keyword>
<gene>
    <name evidence="1" type="ORF">PSON_ATCC_30995.1.T0790022</name>
</gene>
<proteinExistence type="predicted"/>
<reference evidence="1" key="1">
    <citation type="submission" date="2021-01" db="EMBL/GenBank/DDBJ databases">
        <authorList>
            <consortium name="Genoscope - CEA"/>
            <person name="William W."/>
        </authorList>
    </citation>
    <scope>NUCLEOTIDE SEQUENCE</scope>
</reference>
<dbReference type="AlphaFoldDB" id="A0A8S1PI96"/>
<organism evidence="1 2">
    <name type="scientific">Paramecium sonneborni</name>
    <dbReference type="NCBI Taxonomy" id="65129"/>
    <lineage>
        <taxon>Eukaryota</taxon>
        <taxon>Sar</taxon>
        <taxon>Alveolata</taxon>
        <taxon>Ciliophora</taxon>
        <taxon>Intramacronucleata</taxon>
        <taxon>Oligohymenophorea</taxon>
        <taxon>Peniculida</taxon>
        <taxon>Parameciidae</taxon>
        <taxon>Paramecium</taxon>
    </lineage>
</organism>
<dbReference type="EMBL" id="CAJJDN010000079">
    <property type="protein sequence ID" value="CAD8102910.1"/>
    <property type="molecule type" value="Genomic_DNA"/>
</dbReference>
<comment type="caution">
    <text evidence="1">The sequence shown here is derived from an EMBL/GenBank/DDBJ whole genome shotgun (WGS) entry which is preliminary data.</text>
</comment>
<accession>A0A8S1PI96</accession>
<dbReference type="Proteomes" id="UP000692954">
    <property type="component" value="Unassembled WGS sequence"/>
</dbReference>
<name>A0A8S1PI96_9CILI</name>
<evidence type="ECO:0000313" key="2">
    <source>
        <dbReference type="Proteomes" id="UP000692954"/>
    </source>
</evidence>
<evidence type="ECO:0000313" key="1">
    <source>
        <dbReference type="EMBL" id="CAD8102910.1"/>
    </source>
</evidence>
<protein>
    <submittedName>
        <fullName evidence="1">Uncharacterized protein</fullName>
    </submittedName>
</protein>
<sequence>MGKYYLLGYYNNNLCINCILDLCMNYMMDSIVIQRHKYFLRKPILNFYQRTQIEFNQKLYLLNQLQNSKFQLQIQSYHKTQFTLNKYQGKCIYMYILPCTLKKYIHGHPIPIYE</sequence>